<dbReference type="PANTHER" id="PTHR12994:SF17">
    <property type="entry name" value="LD30995P"/>
    <property type="match status" value="1"/>
</dbReference>
<name>A0ABS4KEX7_9FIRM</name>
<dbReference type="Pfam" id="PF03577">
    <property type="entry name" value="Peptidase_C69"/>
    <property type="match status" value="1"/>
</dbReference>
<accession>A0ABS4KEX7</accession>
<dbReference type="InterPro" id="IPR005322">
    <property type="entry name" value="Peptidase_C69"/>
</dbReference>
<organism evidence="7 8">
    <name type="scientific">Peptoniphilus stercorisuis</name>
    <dbReference type="NCBI Taxonomy" id="1436965"/>
    <lineage>
        <taxon>Bacteria</taxon>
        <taxon>Bacillati</taxon>
        <taxon>Bacillota</taxon>
        <taxon>Tissierellia</taxon>
        <taxon>Tissierellales</taxon>
        <taxon>Peptoniphilaceae</taxon>
        <taxon>Peptoniphilus</taxon>
    </lineage>
</organism>
<dbReference type="EMBL" id="JAGGLJ010000013">
    <property type="protein sequence ID" value="MBP2025836.1"/>
    <property type="molecule type" value="Genomic_DNA"/>
</dbReference>
<dbReference type="PANTHER" id="PTHR12994">
    <property type="entry name" value="SECERNIN"/>
    <property type="match status" value="1"/>
</dbReference>
<comment type="similarity">
    <text evidence="2 6">Belongs to the peptidase C69 family.</text>
</comment>
<evidence type="ECO:0000256" key="2">
    <source>
        <dbReference type="ARBA" id="ARBA00007225"/>
    </source>
</evidence>
<keyword evidence="4 6" id="KW-0378">Hydrolase</keyword>
<evidence type="ECO:0000256" key="1">
    <source>
        <dbReference type="ARBA" id="ARBA00001670"/>
    </source>
</evidence>
<dbReference type="Proteomes" id="UP001519306">
    <property type="component" value="Unassembled WGS sequence"/>
</dbReference>
<comment type="catalytic activity">
    <reaction evidence="1">
        <text>an L-aminoacyl-L-amino acid + H2O = 2 an L-alpha-amino acid</text>
        <dbReference type="Rhea" id="RHEA:48940"/>
        <dbReference type="ChEBI" id="CHEBI:15377"/>
        <dbReference type="ChEBI" id="CHEBI:59869"/>
        <dbReference type="ChEBI" id="CHEBI:77460"/>
        <dbReference type="EC" id="3.4.13.19"/>
    </reaction>
</comment>
<reference evidence="7 8" key="1">
    <citation type="submission" date="2021-03" db="EMBL/GenBank/DDBJ databases">
        <title>Genomic Encyclopedia of Type Strains, Phase IV (KMG-IV): sequencing the most valuable type-strain genomes for metagenomic binning, comparative biology and taxonomic classification.</title>
        <authorList>
            <person name="Goeker M."/>
        </authorList>
    </citation>
    <scope>NUCLEOTIDE SEQUENCE [LARGE SCALE GENOMIC DNA]</scope>
    <source>
        <strain evidence="7 8">DSM 27563</strain>
    </source>
</reference>
<dbReference type="RefSeq" id="WP_210061403.1">
    <property type="nucleotide sequence ID" value="NZ_JAGGLJ010000013.1"/>
</dbReference>
<proteinExistence type="inferred from homology"/>
<dbReference type="InterPro" id="IPR047804">
    <property type="entry name" value="C69_dipept_A-like"/>
</dbReference>
<evidence type="ECO:0000313" key="7">
    <source>
        <dbReference type="EMBL" id="MBP2025836.1"/>
    </source>
</evidence>
<dbReference type="NCBIfam" id="NF033678">
    <property type="entry name" value="C69_fam_dipept"/>
    <property type="match status" value="1"/>
</dbReference>
<evidence type="ECO:0000256" key="5">
    <source>
        <dbReference type="ARBA" id="ARBA00022997"/>
    </source>
</evidence>
<gene>
    <name evidence="7" type="ORF">J2Z71_001385</name>
</gene>
<evidence type="ECO:0000256" key="6">
    <source>
        <dbReference type="RuleBase" id="RU364089"/>
    </source>
</evidence>
<dbReference type="Gene3D" id="3.60.60.10">
    <property type="entry name" value="Penicillin V Acylase, Chain A"/>
    <property type="match status" value="1"/>
</dbReference>
<dbReference type="EC" id="3.4.-.-" evidence="6"/>
<keyword evidence="3 6" id="KW-0645">Protease</keyword>
<keyword evidence="5 6" id="KW-0224">Dipeptidase</keyword>
<protein>
    <recommendedName>
        <fullName evidence="6">Dipeptidase</fullName>
        <ecNumber evidence="6">3.4.-.-</ecNumber>
    </recommendedName>
</protein>
<evidence type="ECO:0000256" key="4">
    <source>
        <dbReference type="ARBA" id="ARBA00022801"/>
    </source>
</evidence>
<keyword evidence="8" id="KW-1185">Reference proteome</keyword>
<evidence type="ECO:0000256" key="3">
    <source>
        <dbReference type="ARBA" id="ARBA00022670"/>
    </source>
</evidence>
<sequence length="498" mass="57665">MKSILIILLINLVIIFRSKKVYACTGTYVGSKVSKNGSRLIARTEDIGSAHPKSVIVYEKPFWDNNLYIDKITGFEYKMPNHFYKYYAVPDSDGNNDDGIYDEVGFNEFGLSISATVSSYCKEEINNIDSLIEKGLREANIASLVLSTCKSARESILFLAKIVDEYGACECNNIIISDKEESWYMEIVSGHQYIAIKLPEDVVAVIPNCLMIDYVNLDDDENTIYSKDLINMPKENNLLKFRNDKFSIRKTYADDLGSYDRDRLWGGQNFLAKSKNRPYDYDFELFFKPDEKVSVKDIMELQKYRYEDTKKDANLAINNIDGFEVRPIGIERQAECHIIEIKEEFPREAPGLLWLCLGNAEHNIYLPYFPNIKSVPEVYSNRFHNFNENQAFWIFRAQGTLAELNRDKYGSNIRKYWSNHQDELIKEQDLKNKEFVSLYKKDKSLASEYATSQINEIGNIFYNKAKNIYEELFKYVASEAGRAAEEKYIPSEMKETSI</sequence>
<evidence type="ECO:0000313" key="8">
    <source>
        <dbReference type="Proteomes" id="UP001519306"/>
    </source>
</evidence>
<comment type="caution">
    <text evidence="7">The sequence shown here is derived from an EMBL/GenBank/DDBJ whole genome shotgun (WGS) entry which is preliminary data.</text>
</comment>